<evidence type="ECO:0000256" key="4">
    <source>
        <dbReference type="ARBA" id="ARBA00022840"/>
    </source>
</evidence>
<gene>
    <name evidence="6" type="primary">tagH</name>
    <name evidence="6" type="ORF">TR69_WS6001001437</name>
</gene>
<dbReference type="GO" id="GO:0005524">
    <property type="term" value="F:ATP binding"/>
    <property type="evidence" value="ECO:0007669"/>
    <property type="project" value="UniProtKB-KW"/>
</dbReference>
<dbReference type="PANTHER" id="PTHR46743">
    <property type="entry name" value="TEICHOIC ACIDS EXPORT ATP-BINDING PROTEIN TAGH"/>
    <property type="match status" value="1"/>
</dbReference>
<dbReference type="Gene3D" id="3.40.50.300">
    <property type="entry name" value="P-loop containing nucleotide triphosphate hydrolases"/>
    <property type="match status" value="1"/>
</dbReference>
<dbReference type="PROSITE" id="PS50893">
    <property type="entry name" value="ABC_TRANSPORTER_2"/>
    <property type="match status" value="1"/>
</dbReference>
<dbReference type="Gene3D" id="2.70.50.60">
    <property type="entry name" value="abc- transporter (atp binding component) like domain"/>
    <property type="match status" value="1"/>
</dbReference>
<proteinExistence type="inferred from homology"/>
<feature type="domain" description="ABC transporter" evidence="5">
    <location>
        <begin position="6"/>
        <end position="248"/>
    </location>
</feature>
<sequence length="454" mass="51193">MNTPIIEVNNLTKYFSIPHERRDTLKSVVINPFKRIKKETFRALENVSFTINKGEFVGLIGRNGSGKSTLLQVLAGIYAPSSGTADVNGTVIPFLQLGVGFNDELSGRENVFLNGTILGMTREYLEKRYEDIVDFAEIGDFMDLQLKNYSSGMRIRLALAIAVQAHADIYLLDEVLSVGDDAFRQKSLAKMQEFLRNGATVIYVSHGMDTIRQMCSRVLLLEDGKLTFDGDVDEGLTRYQLSYLNNRQDSSKRFGKAPDERVIDFVNPYRSSYGEVKLTDVSLNGQSDQNTFHLATDQEYTMSFELELVSEELQDPWVGLSATRVQNPELDIYYVVKPHVLEDIKKLKKGERLTLTFKDRMPLNPGEYVFRLRMGSHVGAEERQKHNAMVEAKGLKNYDRSNMIFQQAFIIKVGLSDTEQNAAEKRPRQGMLSNSGTVTVEPEAVVLQAVNVVL</sequence>
<organism evidence="6 7">
    <name type="scientific">candidate division WS6 bacterium OLB20</name>
    <dbReference type="NCBI Taxonomy" id="1617426"/>
    <lineage>
        <taxon>Bacteria</taxon>
        <taxon>Candidatus Dojkabacteria</taxon>
    </lineage>
</organism>
<keyword evidence="3" id="KW-0547">Nucleotide-binding</keyword>
<dbReference type="GO" id="GO:0140359">
    <property type="term" value="F:ABC-type transporter activity"/>
    <property type="evidence" value="ECO:0007669"/>
    <property type="project" value="InterPro"/>
</dbReference>
<dbReference type="Proteomes" id="UP000070457">
    <property type="component" value="Unassembled WGS sequence"/>
</dbReference>
<dbReference type="SUPFAM" id="SSF52540">
    <property type="entry name" value="P-loop containing nucleoside triphosphate hydrolases"/>
    <property type="match status" value="1"/>
</dbReference>
<dbReference type="CDD" id="cd03220">
    <property type="entry name" value="ABC_KpsT_Wzt"/>
    <property type="match status" value="1"/>
</dbReference>
<comment type="similarity">
    <text evidence="1">Belongs to the ABC transporter superfamily.</text>
</comment>
<dbReference type="EC" id="3.6.3.40" evidence="6"/>
<dbReference type="InterPro" id="IPR003439">
    <property type="entry name" value="ABC_transporter-like_ATP-bd"/>
</dbReference>
<evidence type="ECO:0000259" key="5">
    <source>
        <dbReference type="PROSITE" id="PS50893"/>
    </source>
</evidence>
<comment type="caution">
    <text evidence="6">The sequence shown here is derived from an EMBL/GenBank/DDBJ whole genome shotgun (WGS) entry which is preliminary data.</text>
</comment>
<keyword evidence="2" id="KW-0813">Transport</keyword>
<keyword evidence="4 6" id="KW-0067">ATP-binding</keyword>
<evidence type="ECO:0000313" key="7">
    <source>
        <dbReference type="Proteomes" id="UP000070457"/>
    </source>
</evidence>
<name>A0A136LVZ8_9BACT</name>
<dbReference type="EMBL" id="JYNZ01000006">
    <property type="protein sequence ID" value="KXK25831.1"/>
    <property type="molecule type" value="Genomic_DNA"/>
</dbReference>
<dbReference type="InterPro" id="IPR050683">
    <property type="entry name" value="Bact_Polysacc_Export_ATP-bd"/>
</dbReference>
<evidence type="ECO:0000256" key="3">
    <source>
        <dbReference type="ARBA" id="ARBA00022741"/>
    </source>
</evidence>
<keyword evidence="6" id="KW-0378">Hydrolase</keyword>
<protein>
    <submittedName>
        <fullName evidence="6">Teichoic acids export ATP-binding protein TagH</fullName>
        <ecNumber evidence="6">3.6.3.40</ecNumber>
    </submittedName>
</protein>
<dbReference type="GO" id="GO:0016020">
    <property type="term" value="C:membrane"/>
    <property type="evidence" value="ECO:0007669"/>
    <property type="project" value="InterPro"/>
</dbReference>
<dbReference type="InterPro" id="IPR027417">
    <property type="entry name" value="P-loop_NTPase"/>
</dbReference>
<dbReference type="SMART" id="SM00382">
    <property type="entry name" value="AAA"/>
    <property type="match status" value="1"/>
</dbReference>
<evidence type="ECO:0000313" key="6">
    <source>
        <dbReference type="EMBL" id="KXK25831.1"/>
    </source>
</evidence>
<dbReference type="Pfam" id="PF00005">
    <property type="entry name" value="ABC_tran"/>
    <property type="match status" value="1"/>
</dbReference>
<evidence type="ECO:0000256" key="2">
    <source>
        <dbReference type="ARBA" id="ARBA00022448"/>
    </source>
</evidence>
<accession>A0A136LVZ8</accession>
<dbReference type="AlphaFoldDB" id="A0A136LVZ8"/>
<dbReference type="InterPro" id="IPR003593">
    <property type="entry name" value="AAA+_ATPase"/>
</dbReference>
<dbReference type="InterPro" id="IPR015860">
    <property type="entry name" value="ABC_transpr_TagH-like"/>
</dbReference>
<reference evidence="6 7" key="1">
    <citation type="submission" date="2015-02" db="EMBL/GenBank/DDBJ databases">
        <title>Improved understanding of the partial-nitritation anammox process through 23 genomes representing the majority of the microbial community.</title>
        <authorList>
            <person name="Speth D.R."/>
            <person name="In T Zandt M."/>
            <person name="Guerrero Cruz S."/>
            <person name="Jetten M.S."/>
            <person name="Dutilh B.E."/>
        </authorList>
    </citation>
    <scope>NUCLEOTIDE SEQUENCE [LARGE SCALE GENOMIC DNA]</scope>
    <source>
        <strain evidence="6">OLB20</strain>
    </source>
</reference>
<dbReference type="GO" id="GO:0016887">
    <property type="term" value="F:ATP hydrolysis activity"/>
    <property type="evidence" value="ECO:0007669"/>
    <property type="project" value="InterPro"/>
</dbReference>
<dbReference type="STRING" id="1617426.TR69_WS6001001437"/>
<evidence type="ECO:0000256" key="1">
    <source>
        <dbReference type="ARBA" id="ARBA00005417"/>
    </source>
</evidence>
<dbReference type="PANTHER" id="PTHR46743:SF2">
    <property type="entry name" value="TEICHOIC ACIDS EXPORT ATP-BINDING PROTEIN TAGH"/>
    <property type="match status" value="1"/>
</dbReference>